<keyword evidence="5 13" id="KW-0812">Transmembrane</keyword>
<dbReference type="EMBL" id="BTSX01000001">
    <property type="protein sequence ID" value="GMS79240.1"/>
    <property type="molecule type" value="Genomic_DNA"/>
</dbReference>
<feature type="transmembrane region" description="Helical" evidence="13">
    <location>
        <begin position="190"/>
        <end position="209"/>
    </location>
</feature>
<evidence type="ECO:0000256" key="6">
    <source>
        <dbReference type="ARBA" id="ARBA00022816"/>
    </source>
</evidence>
<feature type="transmembrane region" description="Helical" evidence="13">
    <location>
        <begin position="249"/>
        <end position="268"/>
    </location>
</feature>
<evidence type="ECO:0000256" key="9">
    <source>
        <dbReference type="ARBA" id="ARBA00023010"/>
    </source>
</evidence>
<keyword evidence="10" id="KW-0906">Nuclear pore complex</keyword>
<evidence type="ECO:0000256" key="11">
    <source>
        <dbReference type="ARBA" id="ARBA00023136"/>
    </source>
</evidence>
<evidence type="ECO:0000256" key="13">
    <source>
        <dbReference type="SAM" id="Phobius"/>
    </source>
</evidence>
<evidence type="ECO:0000256" key="5">
    <source>
        <dbReference type="ARBA" id="ARBA00022692"/>
    </source>
</evidence>
<evidence type="ECO:0000256" key="10">
    <source>
        <dbReference type="ARBA" id="ARBA00023132"/>
    </source>
</evidence>
<dbReference type="PANTHER" id="PTHR13269:SF6">
    <property type="entry name" value="NUCLEOPORIN NDC1"/>
    <property type="match status" value="1"/>
</dbReference>
<keyword evidence="7" id="KW-0653">Protein transport</keyword>
<evidence type="ECO:0000256" key="4">
    <source>
        <dbReference type="ARBA" id="ARBA00022448"/>
    </source>
</evidence>
<evidence type="ECO:0000313" key="15">
    <source>
        <dbReference type="Proteomes" id="UP001432027"/>
    </source>
</evidence>
<evidence type="ECO:0000256" key="12">
    <source>
        <dbReference type="ARBA" id="ARBA00023242"/>
    </source>
</evidence>
<comment type="subcellular location">
    <subcellularLocation>
        <location evidence="1">Nucleus membrane</location>
        <topology evidence="1">Multi-pass membrane protein</topology>
    </subcellularLocation>
    <subcellularLocation>
        <location evidence="2">Nucleus</location>
        <location evidence="2">Nuclear pore complex</location>
    </subcellularLocation>
</comment>
<proteinExistence type="inferred from homology"/>
<feature type="transmembrane region" description="Helical" evidence="13">
    <location>
        <begin position="280"/>
        <end position="299"/>
    </location>
</feature>
<accession>A0AAV5SAH6</accession>
<dbReference type="Proteomes" id="UP001432027">
    <property type="component" value="Unassembled WGS sequence"/>
</dbReference>
<reference evidence="14" key="1">
    <citation type="submission" date="2023-10" db="EMBL/GenBank/DDBJ databases">
        <title>Genome assembly of Pristionchus species.</title>
        <authorList>
            <person name="Yoshida K."/>
            <person name="Sommer R.J."/>
        </authorList>
    </citation>
    <scope>NUCLEOTIDE SEQUENCE</scope>
    <source>
        <strain evidence="14">RS0144</strain>
    </source>
</reference>
<sequence>RGRTSGMDSFLSGSGGGANASSFYEYEYAKADLSSSRLSSGRGPAVSSPPSMIRTQPLVLPNIFDQIADWFIGIIERRKLVASAVSSGCSIILFFLLTALLQASPWAPVASVFGALSLFLSLSVWTTAIIVWIASFFALALINHTLAKPDTTRRLCVLRKDAWGAAATFCLAQIILVAATHSMAGAPMDSARWLFSIVTVTASATHVIFRLDYRLVFGTFGSKLSLALWECFSLEGESPLAVAAKEALLLYRIVIGASLVLGSLLLGVSPTFFALLSPSIHLSLLLSTLAALFIGRAHVRLTREIVMKPISFPLPPPHAVRSPTPAQTRTMLNVLEANEPTLKIFALTDLARLSRVVGDRRLEIFSLSQPGGHPRNWTSIKNACVRVIEDAREKVECATRSLGGRAGSLNETSDEDEDGVDRQMLLMPERIRQQVYSTAIRSRHARSLRAAASLAPPKPTVVEKIKRFVDVPVGVVSRHDATLVQLAAESIHLLICASFDEDRYGVVQRDLAEVLRAIVKTANAIREHFRARNARATSSEEDAPLCAMDEALVTAVYQIKNQFGDSLRSLSLSKEEFAAIDMMC</sequence>
<feature type="transmembrane region" description="Helical" evidence="13">
    <location>
        <begin position="80"/>
        <end position="101"/>
    </location>
</feature>
<evidence type="ECO:0000256" key="3">
    <source>
        <dbReference type="ARBA" id="ARBA00005760"/>
    </source>
</evidence>
<keyword evidence="11 13" id="KW-0472">Membrane</keyword>
<evidence type="ECO:0000256" key="8">
    <source>
        <dbReference type="ARBA" id="ARBA00022989"/>
    </source>
</evidence>
<dbReference type="GO" id="GO:0006999">
    <property type="term" value="P:nuclear pore organization"/>
    <property type="evidence" value="ECO:0007669"/>
    <property type="project" value="TreeGrafter"/>
</dbReference>
<dbReference type="GO" id="GO:0031965">
    <property type="term" value="C:nuclear membrane"/>
    <property type="evidence" value="ECO:0007669"/>
    <property type="project" value="UniProtKB-SubCell"/>
</dbReference>
<protein>
    <recommendedName>
        <fullName evidence="16">Nucleoporin protein Ndc1-Nup</fullName>
    </recommendedName>
</protein>
<keyword evidence="6" id="KW-0509">mRNA transport</keyword>
<keyword evidence="15" id="KW-1185">Reference proteome</keyword>
<name>A0AAV5SAH6_9BILA</name>
<keyword evidence="8 13" id="KW-1133">Transmembrane helix</keyword>
<evidence type="ECO:0000256" key="7">
    <source>
        <dbReference type="ARBA" id="ARBA00022927"/>
    </source>
</evidence>
<dbReference type="GO" id="GO:0015031">
    <property type="term" value="P:protein transport"/>
    <property type="evidence" value="ECO:0007669"/>
    <property type="project" value="UniProtKB-KW"/>
</dbReference>
<comment type="caution">
    <text evidence="14">The sequence shown here is derived from an EMBL/GenBank/DDBJ whole genome shotgun (WGS) entry which is preliminary data.</text>
</comment>
<dbReference type="GO" id="GO:0030674">
    <property type="term" value="F:protein-macromolecule adaptor activity"/>
    <property type="evidence" value="ECO:0007669"/>
    <property type="project" value="TreeGrafter"/>
</dbReference>
<dbReference type="AlphaFoldDB" id="A0AAV5SAH6"/>
<evidence type="ECO:0000256" key="2">
    <source>
        <dbReference type="ARBA" id="ARBA00004567"/>
    </source>
</evidence>
<feature type="transmembrane region" description="Helical" evidence="13">
    <location>
        <begin position="113"/>
        <end position="142"/>
    </location>
</feature>
<dbReference type="InterPro" id="IPR019049">
    <property type="entry name" value="Nucleoporin_prot_Ndc1/Nup"/>
</dbReference>
<feature type="non-terminal residue" evidence="14">
    <location>
        <position position="1"/>
    </location>
</feature>
<gene>
    <name evidence="14" type="ORF">PENTCL1PPCAC_1415</name>
</gene>
<organism evidence="14 15">
    <name type="scientific">Pristionchus entomophagus</name>
    <dbReference type="NCBI Taxonomy" id="358040"/>
    <lineage>
        <taxon>Eukaryota</taxon>
        <taxon>Metazoa</taxon>
        <taxon>Ecdysozoa</taxon>
        <taxon>Nematoda</taxon>
        <taxon>Chromadorea</taxon>
        <taxon>Rhabditida</taxon>
        <taxon>Rhabditina</taxon>
        <taxon>Diplogasteromorpha</taxon>
        <taxon>Diplogasteroidea</taxon>
        <taxon>Neodiplogasteridae</taxon>
        <taxon>Pristionchus</taxon>
    </lineage>
</organism>
<dbReference type="Pfam" id="PF09531">
    <property type="entry name" value="Ndc1_Nup"/>
    <property type="match status" value="1"/>
</dbReference>
<dbReference type="GO" id="GO:0070762">
    <property type="term" value="C:nuclear pore transmembrane ring"/>
    <property type="evidence" value="ECO:0007669"/>
    <property type="project" value="TreeGrafter"/>
</dbReference>
<feature type="transmembrane region" description="Helical" evidence="13">
    <location>
        <begin position="163"/>
        <end position="184"/>
    </location>
</feature>
<evidence type="ECO:0008006" key="16">
    <source>
        <dbReference type="Google" id="ProtNLM"/>
    </source>
</evidence>
<evidence type="ECO:0000313" key="14">
    <source>
        <dbReference type="EMBL" id="GMS79240.1"/>
    </source>
</evidence>
<keyword evidence="9" id="KW-0811">Translocation</keyword>
<evidence type="ECO:0000256" key="1">
    <source>
        <dbReference type="ARBA" id="ARBA00004232"/>
    </source>
</evidence>
<dbReference type="PANTHER" id="PTHR13269">
    <property type="entry name" value="NUCLEOPORIN NDC1"/>
    <property type="match status" value="1"/>
</dbReference>
<keyword evidence="12" id="KW-0539">Nucleus</keyword>
<comment type="similarity">
    <text evidence="3">Belongs to the NDC1 family.</text>
</comment>
<keyword evidence="4" id="KW-0813">Transport</keyword>
<dbReference type="GO" id="GO:0051028">
    <property type="term" value="P:mRNA transport"/>
    <property type="evidence" value="ECO:0007669"/>
    <property type="project" value="UniProtKB-KW"/>
</dbReference>